<evidence type="ECO:0000313" key="1">
    <source>
        <dbReference type="EMBL" id="NMV39190.1"/>
    </source>
</evidence>
<dbReference type="Proteomes" id="UP000575469">
    <property type="component" value="Unassembled WGS sequence"/>
</dbReference>
<reference evidence="1 2" key="1">
    <citation type="submission" date="2020-04" db="EMBL/GenBank/DDBJ databases">
        <title>Ralstonia insidiosa genome sequencing and assembly.</title>
        <authorList>
            <person name="Martins R.C.R."/>
            <person name="Perdigao-Neto L.V."/>
            <person name="Levin A.S.S."/>
            <person name="Costa S.F."/>
        </authorList>
    </citation>
    <scope>NUCLEOTIDE SEQUENCE [LARGE SCALE GENOMIC DNA]</scope>
    <source>
        <strain evidence="1 2">5047</strain>
    </source>
</reference>
<sequence>MISSNAQDSFDRIFRKAARSRLALHAEDNCAVATAAQGDAGDTIGGEQAMILTISSIAFRLLLVLRFDEGEATRAYFTGEGVGRSFEEACLEIGNLCCGAVNQELLQVFPDLGMSTPYVVSARCLPYLDALKPGYMAAYTVTINDAVRVAATVCVCTHAPLDFVADVRDEVESGGELELF</sequence>
<protein>
    <recommendedName>
        <fullName evidence="3">Chemotaxis protein CheX</fullName>
    </recommendedName>
</protein>
<dbReference type="EMBL" id="JABBZM010000013">
    <property type="protein sequence ID" value="NMV39190.1"/>
    <property type="molecule type" value="Genomic_DNA"/>
</dbReference>
<accession>A0A848P0U1</accession>
<evidence type="ECO:0000313" key="2">
    <source>
        <dbReference type="Proteomes" id="UP000575469"/>
    </source>
</evidence>
<evidence type="ECO:0008006" key="3">
    <source>
        <dbReference type="Google" id="ProtNLM"/>
    </source>
</evidence>
<comment type="caution">
    <text evidence="1">The sequence shown here is derived from an EMBL/GenBank/DDBJ whole genome shotgun (WGS) entry which is preliminary data.</text>
</comment>
<organism evidence="1 2">
    <name type="scientific">Ralstonia insidiosa</name>
    <dbReference type="NCBI Taxonomy" id="190721"/>
    <lineage>
        <taxon>Bacteria</taxon>
        <taxon>Pseudomonadati</taxon>
        <taxon>Pseudomonadota</taxon>
        <taxon>Betaproteobacteria</taxon>
        <taxon>Burkholderiales</taxon>
        <taxon>Burkholderiaceae</taxon>
        <taxon>Ralstonia</taxon>
    </lineage>
</organism>
<proteinExistence type="predicted"/>
<gene>
    <name evidence="1" type="ORF">HGR00_14855</name>
</gene>
<dbReference type="AlphaFoldDB" id="A0A848P0U1"/>
<name>A0A848P0U1_9RALS</name>
<dbReference type="RefSeq" id="WP_104656286.1">
    <property type="nucleotide sequence ID" value="NZ_JABBZM010000013.1"/>
</dbReference>